<evidence type="ECO:0000313" key="5">
    <source>
        <dbReference type="Proteomes" id="UP000037035"/>
    </source>
</evidence>
<dbReference type="InterPro" id="IPR041190">
    <property type="entry name" value="Midasin_AAA_lid_5"/>
</dbReference>
<keyword evidence="1" id="KW-0547">Nucleotide-binding</keyword>
<reference evidence="4 5" key="1">
    <citation type="submission" date="2015-08" db="EMBL/GenBank/DDBJ databases">
        <title>Next Generation Sequencing and Analysis of the Genome of Puccinia sorghi L Schw, the Causal Agent of Maize Common Rust.</title>
        <authorList>
            <person name="Rochi L."/>
            <person name="Burguener G."/>
            <person name="Darino M."/>
            <person name="Turjanski A."/>
            <person name="Kreff E."/>
            <person name="Dieguez M.J."/>
            <person name="Sacco F."/>
        </authorList>
    </citation>
    <scope>NUCLEOTIDE SEQUENCE [LARGE SCALE GENOMIC DNA]</scope>
    <source>
        <strain evidence="4 5">RO10H11247</strain>
    </source>
</reference>
<dbReference type="GO" id="GO:0000027">
    <property type="term" value="P:ribosomal large subunit assembly"/>
    <property type="evidence" value="ECO:0007669"/>
    <property type="project" value="TreeGrafter"/>
</dbReference>
<comment type="caution">
    <text evidence="4">The sequence shown here is derived from an EMBL/GenBank/DDBJ whole genome shotgun (WGS) entry which is preliminary data.</text>
</comment>
<dbReference type="OrthoDB" id="5186at2759"/>
<dbReference type="AlphaFoldDB" id="A0A0L6VS79"/>
<keyword evidence="5" id="KW-1185">Reference proteome</keyword>
<dbReference type="GO" id="GO:0030687">
    <property type="term" value="C:preribosome, large subunit precursor"/>
    <property type="evidence" value="ECO:0007669"/>
    <property type="project" value="TreeGrafter"/>
</dbReference>
<dbReference type="GO" id="GO:0005634">
    <property type="term" value="C:nucleus"/>
    <property type="evidence" value="ECO:0007669"/>
    <property type="project" value="TreeGrafter"/>
</dbReference>
<organism evidence="4 5">
    <name type="scientific">Puccinia sorghi</name>
    <dbReference type="NCBI Taxonomy" id="27349"/>
    <lineage>
        <taxon>Eukaryota</taxon>
        <taxon>Fungi</taxon>
        <taxon>Dikarya</taxon>
        <taxon>Basidiomycota</taxon>
        <taxon>Pucciniomycotina</taxon>
        <taxon>Pucciniomycetes</taxon>
        <taxon>Pucciniales</taxon>
        <taxon>Pucciniaceae</taxon>
        <taxon>Puccinia</taxon>
    </lineage>
</organism>
<dbReference type="Pfam" id="PF17865">
    <property type="entry name" value="AAA_lid_5"/>
    <property type="match status" value="1"/>
</dbReference>
<dbReference type="EMBL" id="LAVV01001552">
    <property type="protein sequence ID" value="KNZ63477.1"/>
    <property type="molecule type" value="Genomic_DNA"/>
</dbReference>
<evidence type="ECO:0000256" key="1">
    <source>
        <dbReference type="ARBA" id="ARBA00022741"/>
    </source>
</evidence>
<dbReference type="VEuPathDB" id="FungiDB:VP01_11398g1"/>
<protein>
    <recommendedName>
        <fullName evidence="3">Midasin AAA lid domain-containing protein</fullName>
    </recommendedName>
</protein>
<dbReference type="PANTHER" id="PTHR48103">
    <property type="entry name" value="MIDASIN-RELATED"/>
    <property type="match status" value="1"/>
</dbReference>
<gene>
    <name evidence="4" type="ORF">VP01_11398g1</name>
</gene>
<dbReference type="GO" id="GO:0005524">
    <property type="term" value="F:ATP binding"/>
    <property type="evidence" value="ECO:0007669"/>
    <property type="project" value="UniProtKB-KW"/>
</dbReference>
<sequence>MNPATDVGKRDLPASLRSKFTELFVQPPDNDREALLNIISQHLGGLCASDKRAIADAADCYSAIRTLARNGSLADGNNAPPHYSVRTLSRALTFATDISDSLCLRRALVEGFLMAFVTTLDTKSTEVVYQLIDRHIVQNGKNPKAILSQLPKKPENQDSYIHAGPFWLKKAQVLDESAPTQEYVLTESVKSKIIDLARAVTTGRWPVLIQGPTSSGLLPT</sequence>
<dbReference type="Proteomes" id="UP000037035">
    <property type="component" value="Unassembled WGS sequence"/>
</dbReference>
<keyword evidence="2" id="KW-0067">ATP-binding</keyword>
<dbReference type="PANTHER" id="PTHR48103:SF2">
    <property type="entry name" value="MIDASIN"/>
    <property type="match status" value="1"/>
</dbReference>
<accession>A0A0L6VS79</accession>
<dbReference type="STRING" id="27349.A0A0L6VS79"/>
<feature type="domain" description="Midasin AAA lid" evidence="3">
    <location>
        <begin position="35"/>
        <end position="138"/>
    </location>
</feature>
<proteinExistence type="predicted"/>
<evidence type="ECO:0000259" key="3">
    <source>
        <dbReference type="Pfam" id="PF17865"/>
    </source>
</evidence>
<evidence type="ECO:0000256" key="2">
    <source>
        <dbReference type="ARBA" id="ARBA00022840"/>
    </source>
</evidence>
<dbReference type="GO" id="GO:0000055">
    <property type="term" value="P:ribosomal large subunit export from nucleus"/>
    <property type="evidence" value="ECO:0007669"/>
    <property type="project" value="TreeGrafter"/>
</dbReference>
<name>A0A0L6VS79_9BASI</name>
<evidence type="ECO:0000313" key="4">
    <source>
        <dbReference type="EMBL" id="KNZ63477.1"/>
    </source>
</evidence>